<dbReference type="PANTHER" id="PTHR30381">
    <property type="entry name" value="FLAGELLAR P-RING PERIPLASMIC PROTEIN FLGI"/>
    <property type="match status" value="1"/>
</dbReference>
<evidence type="ECO:0000256" key="3">
    <source>
        <dbReference type="ARBA" id="ARBA00022729"/>
    </source>
</evidence>
<dbReference type="OrthoDB" id="9786431at2"/>
<reference evidence="6 7" key="1">
    <citation type="submission" date="2019-02" db="EMBL/GenBank/DDBJ databases">
        <title>Deep-cultivation of Planctomycetes and their phenomic and genomic characterization uncovers novel biology.</title>
        <authorList>
            <person name="Wiegand S."/>
            <person name="Jogler M."/>
            <person name="Boedeker C."/>
            <person name="Pinto D."/>
            <person name="Vollmers J."/>
            <person name="Rivas-Marin E."/>
            <person name="Kohn T."/>
            <person name="Peeters S.H."/>
            <person name="Heuer A."/>
            <person name="Rast P."/>
            <person name="Oberbeckmann S."/>
            <person name="Bunk B."/>
            <person name="Jeske O."/>
            <person name="Meyerdierks A."/>
            <person name="Storesund J.E."/>
            <person name="Kallscheuer N."/>
            <person name="Luecker S."/>
            <person name="Lage O.M."/>
            <person name="Pohl T."/>
            <person name="Merkel B.J."/>
            <person name="Hornburger P."/>
            <person name="Mueller R.-W."/>
            <person name="Bruemmer F."/>
            <person name="Labrenz M."/>
            <person name="Spormann A.M."/>
            <person name="Op den Camp H."/>
            <person name="Overmann J."/>
            <person name="Amann R."/>
            <person name="Jetten M.S.M."/>
            <person name="Mascher T."/>
            <person name="Medema M.H."/>
            <person name="Devos D.P."/>
            <person name="Kaster A.-K."/>
            <person name="Ovreas L."/>
            <person name="Rohde M."/>
            <person name="Galperin M.Y."/>
            <person name="Jogler C."/>
        </authorList>
    </citation>
    <scope>NUCLEOTIDE SEQUENCE [LARGE SCALE GENOMIC DNA]</scope>
    <source>
        <strain evidence="6 7">Pan181</strain>
    </source>
</reference>
<dbReference type="GO" id="GO:0030288">
    <property type="term" value="C:outer membrane-bounded periplasmic space"/>
    <property type="evidence" value="ECO:0007669"/>
    <property type="project" value="InterPro"/>
</dbReference>
<dbReference type="PRINTS" id="PR01010">
    <property type="entry name" value="FLGPRINGFLGI"/>
</dbReference>
<keyword evidence="6" id="KW-0966">Cell projection</keyword>
<evidence type="ECO:0000313" key="6">
    <source>
        <dbReference type="EMBL" id="QDU57444.1"/>
    </source>
</evidence>
<feature type="signal peptide" evidence="5">
    <location>
        <begin position="1"/>
        <end position="28"/>
    </location>
</feature>
<gene>
    <name evidence="6" type="primary">flgI</name>
    <name evidence="6" type="ORF">Pan181_36600</name>
</gene>
<sequence length="374" mass="40345" precursor="true">MTPFSLLHRTIVLLVATALLWSANSATAETRLRNICRLKGQEENVLRGLGLVVGLNGTGEAGDAATMQAIARSMELMGSPVGNTGVLDNSSINELKKIKNAALVTVTAVIPATGARRGEKLDCTIAAINGKSLEGGHLTFAALKGPNPMDNTVYALCSGMVNVEDVDVPTVGRIHNGCQMEQDVYTPFYIERAGAKWLTLVLDRNHASFHTAANISERIVSDYGDQFNVSNTIPAENSLAAINNYVRAVDATNIEVRIPKAYDSEPVQFAYELLEMYINEEDAEARVVINPRTKTVVISGDVRIGDVVVVTDNVLVEAGTSVEFAEMRSSDSANPSLDRLVAQLKNLKVSDEEVIEIIQRINTAGKLHGKLIVE</sequence>
<protein>
    <submittedName>
        <fullName evidence="6">Flagellar P-ring protein</fullName>
    </submittedName>
</protein>
<dbReference type="KEGG" id="amuc:Pan181_36600"/>
<dbReference type="GO" id="GO:0071973">
    <property type="term" value="P:bacterial-type flagellum-dependent cell motility"/>
    <property type="evidence" value="ECO:0007669"/>
    <property type="project" value="InterPro"/>
</dbReference>
<accession>A0A518ARV7</accession>
<evidence type="ECO:0000256" key="4">
    <source>
        <dbReference type="ARBA" id="ARBA00023143"/>
    </source>
</evidence>
<proteinExistence type="predicted"/>
<dbReference type="EMBL" id="CP036278">
    <property type="protein sequence ID" value="QDU57444.1"/>
    <property type="molecule type" value="Genomic_DNA"/>
</dbReference>
<evidence type="ECO:0000313" key="7">
    <source>
        <dbReference type="Proteomes" id="UP000315750"/>
    </source>
</evidence>
<evidence type="ECO:0000256" key="2">
    <source>
        <dbReference type="ARBA" id="ARBA00004117"/>
    </source>
</evidence>
<dbReference type="RefSeq" id="WP_145248627.1">
    <property type="nucleotide sequence ID" value="NZ_CP036278.1"/>
</dbReference>
<keyword evidence="4" id="KW-0975">Bacterial flagellum</keyword>
<organism evidence="6 7">
    <name type="scientific">Aeoliella mucimassa</name>
    <dbReference type="NCBI Taxonomy" id="2527972"/>
    <lineage>
        <taxon>Bacteria</taxon>
        <taxon>Pseudomonadati</taxon>
        <taxon>Planctomycetota</taxon>
        <taxon>Planctomycetia</taxon>
        <taxon>Pirellulales</taxon>
        <taxon>Lacipirellulaceae</taxon>
        <taxon>Aeoliella</taxon>
    </lineage>
</organism>
<keyword evidence="3 5" id="KW-0732">Signal</keyword>
<comment type="subcellular location">
    <subcellularLocation>
        <location evidence="2">Bacterial flagellum basal body</location>
    </subcellularLocation>
</comment>
<keyword evidence="6" id="KW-0969">Cilium</keyword>
<evidence type="ECO:0000256" key="5">
    <source>
        <dbReference type="SAM" id="SignalP"/>
    </source>
</evidence>
<keyword evidence="6" id="KW-0282">Flagellum</keyword>
<dbReference type="Proteomes" id="UP000315750">
    <property type="component" value="Chromosome"/>
</dbReference>
<dbReference type="GO" id="GO:0009428">
    <property type="term" value="C:bacterial-type flagellum basal body, distal rod, P ring"/>
    <property type="evidence" value="ECO:0007669"/>
    <property type="project" value="InterPro"/>
</dbReference>
<dbReference type="GO" id="GO:0005198">
    <property type="term" value="F:structural molecule activity"/>
    <property type="evidence" value="ECO:0007669"/>
    <property type="project" value="InterPro"/>
</dbReference>
<feature type="chain" id="PRO_5022104807" evidence="5">
    <location>
        <begin position="29"/>
        <end position="374"/>
    </location>
</feature>
<evidence type="ECO:0000256" key="1">
    <source>
        <dbReference type="ARBA" id="ARBA00002591"/>
    </source>
</evidence>
<dbReference type="InterPro" id="IPR001782">
    <property type="entry name" value="Flag_FlgI"/>
</dbReference>
<dbReference type="AlphaFoldDB" id="A0A518ARV7"/>
<comment type="function">
    <text evidence="1">Assembles around the rod to form the L-ring and probably protects the motor/basal body from shearing forces during rotation.</text>
</comment>
<name>A0A518ARV7_9BACT</name>
<dbReference type="Pfam" id="PF02119">
    <property type="entry name" value="FlgI"/>
    <property type="match status" value="1"/>
</dbReference>
<keyword evidence="7" id="KW-1185">Reference proteome</keyword>
<dbReference type="PANTHER" id="PTHR30381:SF0">
    <property type="entry name" value="FLAGELLAR P-RING PROTEIN"/>
    <property type="match status" value="1"/>
</dbReference>